<comment type="subcellular location">
    <subcellularLocation>
        <location evidence="1">Nucleus</location>
    </subcellularLocation>
</comment>
<evidence type="ECO:0000313" key="3">
    <source>
        <dbReference type="Proteomes" id="UP001154329"/>
    </source>
</evidence>
<dbReference type="GO" id="GO:0005634">
    <property type="term" value="C:nucleus"/>
    <property type="evidence" value="ECO:0007669"/>
    <property type="project" value="UniProtKB-SubCell"/>
</dbReference>
<dbReference type="Proteomes" id="UP001154329">
    <property type="component" value="Chromosome 3"/>
</dbReference>
<proteinExistence type="predicted"/>
<dbReference type="EMBL" id="OU899036">
    <property type="protein sequence ID" value="CAH1731314.1"/>
    <property type="molecule type" value="Genomic_DNA"/>
</dbReference>
<reference evidence="2" key="2">
    <citation type="submission" date="2022-10" db="EMBL/GenBank/DDBJ databases">
        <authorList>
            <consortium name="ENA_rothamsted_submissions"/>
            <consortium name="culmorum"/>
            <person name="King R."/>
        </authorList>
    </citation>
    <scope>NUCLEOTIDE SEQUENCE</scope>
</reference>
<evidence type="ECO:0000313" key="2">
    <source>
        <dbReference type="EMBL" id="CAH1731314.1"/>
    </source>
</evidence>
<evidence type="ECO:0000256" key="1">
    <source>
        <dbReference type="ARBA" id="ARBA00004123"/>
    </source>
</evidence>
<dbReference type="InterPro" id="IPR009057">
    <property type="entry name" value="Homeodomain-like_sf"/>
</dbReference>
<dbReference type="SUPFAM" id="SSF46689">
    <property type="entry name" value="Homeodomain-like"/>
    <property type="match status" value="1"/>
</dbReference>
<keyword evidence="3" id="KW-1185">Reference proteome</keyword>
<name>A0A9P0J5K0_APHGO</name>
<protein>
    <submittedName>
        <fullName evidence="2">Uncharacterized protein</fullName>
    </submittedName>
</protein>
<dbReference type="Gene3D" id="1.10.10.60">
    <property type="entry name" value="Homeodomain-like"/>
    <property type="match status" value="1"/>
</dbReference>
<accession>A0A9P0J5K0</accession>
<sequence length="79" mass="9017">MWLYPPPKVAKILSTNAPYTAKEDRLILEFASKNLTEVGGKKVRKVLQDSGVIPNRTYESLRTRYHRWYSGLGLLGIPL</sequence>
<dbReference type="AlphaFoldDB" id="A0A9P0J5K0"/>
<reference evidence="2" key="1">
    <citation type="submission" date="2022-02" db="EMBL/GenBank/DDBJ databases">
        <authorList>
            <person name="King R."/>
        </authorList>
    </citation>
    <scope>NUCLEOTIDE SEQUENCE</scope>
</reference>
<gene>
    <name evidence="2" type="ORF">APHIGO_LOCUS8053</name>
</gene>
<organism evidence="2 3">
    <name type="scientific">Aphis gossypii</name>
    <name type="common">Cotton aphid</name>
    <dbReference type="NCBI Taxonomy" id="80765"/>
    <lineage>
        <taxon>Eukaryota</taxon>
        <taxon>Metazoa</taxon>
        <taxon>Ecdysozoa</taxon>
        <taxon>Arthropoda</taxon>
        <taxon>Hexapoda</taxon>
        <taxon>Insecta</taxon>
        <taxon>Pterygota</taxon>
        <taxon>Neoptera</taxon>
        <taxon>Paraneoptera</taxon>
        <taxon>Hemiptera</taxon>
        <taxon>Sternorrhyncha</taxon>
        <taxon>Aphidomorpha</taxon>
        <taxon>Aphidoidea</taxon>
        <taxon>Aphididae</taxon>
        <taxon>Aphidini</taxon>
        <taxon>Aphis</taxon>
        <taxon>Aphis</taxon>
    </lineage>
</organism>